<dbReference type="Pfam" id="PF14659">
    <property type="entry name" value="Phage_int_SAM_3"/>
    <property type="match status" value="1"/>
</dbReference>
<dbReference type="InterPro" id="IPR050090">
    <property type="entry name" value="Tyrosine_recombinase_XerCD"/>
</dbReference>
<gene>
    <name evidence="9" type="ORF">SAMN05192546_105315</name>
</gene>
<comment type="similarity">
    <text evidence="2">Belongs to the 'phage' integrase family.</text>
</comment>
<evidence type="ECO:0000259" key="8">
    <source>
        <dbReference type="PROSITE" id="PS51900"/>
    </source>
</evidence>
<dbReference type="OrthoDB" id="9785687at2"/>
<reference evidence="9 10" key="1">
    <citation type="submission" date="2016-10" db="EMBL/GenBank/DDBJ databases">
        <authorList>
            <person name="de Groot N.N."/>
        </authorList>
    </citation>
    <scope>NUCLEOTIDE SEQUENCE [LARGE SCALE GENOMIC DNA]</scope>
    <source>
        <strain evidence="9 10">APO</strain>
    </source>
</reference>
<dbReference type="Pfam" id="PF00589">
    <property type="entry name" value="Phage_integrase"/>
    <property type="match status" value="1"/>
</dbReference>
<dbReference type="GO" id="GO:0003677">
    <property type="term" value="F:DNA binding"/>
    <property type="evidence" value="ECO:0007669"/>
    <property type="project" value="UniProtKB-UniRule"/>
</dbReference>
<evidence type="ECO:0000256" key="3">
    <source>
        <dbReference type="ARBA" id="ARBA00022908"/>
    </source>
</evidence>
<dbReference type="InterPro" id="IPR028259">
    <property type="entry name" value="AP2-like_int_N"/>
</dbReference>
<dbReference type="SUPFAM" id="SSF56349">
    <property type="entry name" value="DNA breaking-rejoining enzymes"/>
    <property type="match status" value="1"/>
</dbReference>
<dbReference type="PROSITE" id="PS51900">
    <property type="entry name" value="CB"/>
    <property type="match status" value="1"/>
</dbReference>
<sequence>MKGSVVRRGSRFYVVLYLGMKPDGKKDYRWYSGYRTQKEAHDGLLELKAAAKNKKVVEKSSMSVSDFLNLWIEDHVEPNLTPGTADKYKSASLSACKVFGNIKIQKIEPFQIQRWVNQMSESNLTKSSIVTYYNAIKAAFNKAVGWRIIGQTPCVEVTLPRIKKQSMKTLTASEVSRLLVEAKGHPVELVLLLAASCGLRRGEILGLRWRQVDMQEQVLHLSENYTESSKGVALSELKSDSSYRSVNFSDSVKLALKRQKEEQLNAMKSGEVIELSNMTEESLYDLHVCTWYDLTPLKPSYVTKKCKKLLNRAKLPQIRFHDLRHTHATLLLQAGVHPKVVQERLGHSKISITLDTYSHVLPSMQKEAAQLLNF</sequence>
<dbReference type="GO" id="GO:0006310">
    <property type="term" value="P:DNA recombination"/>
    <property type="evidence" value="ECO:0007669"/>
    <property type="project" value="UniProtKB-KW"/>
</dbReference>
<name>A0A1H3NVH1_9FIRM</name>
<evidence type="ECO:0000256" key="5">
    <source>
        <dbReference type="ARBA" id="ARBA00023172"/>
    </source>
</evidence>
<evidence type="ECO:0000256" key="1">
    <source>
        <dbReference type="ARBA" id="ARBA00003283"/>
    </source>
</evidence>
<dbReference type="AlphaFoldDB" id="A0A1H3NVH1"/>
<dbReference type="EMBL" id="FNPV01000005">
    <property type="protein sequence ID" value="SDY92892.1"/>
    <property type="molecule type" value="Genomic_DNA"/>
</dbReference>
<proteinExistence type="inferred from homology"/>
<dbReference type="CDD" id="cd01189">
    <property type="entry name" value="INT_ICEBs1_C_like"/>
    <property type="match status" value="1"/>
</dbReference>
<dbReference type="Gene3D" id="1.10.443.10">
    <property type="entry name" value="Intergrase catalytic core"/>
    <property type="match status" value="1"/>
</dbReference>
<dbReference type="InterPro" id="IPR013762">
    <property type="entry name" value="Integrase-like_cat_sf"/>
</dbReference>
<keyword evidence="3" id="KW-0229">DNA integration</keyword>
<dbReference type="PANTHER" id="PTHR30349">
    <property type="entry name" value="PHAGE INTEGRASE-RELATED"/>
    <property type="match status" value="1"/>
</dbReference>
<keyword evidence="5" id="KW-0233">DNA recombination</keyword>
<dbReference type="PROSITE" id="PS51898">
    <property type="entry name" value="TYR_RECOMBINASE"/>
    <property type="match status" value="1"/>
</dbReference>
<keyword evidence="4 6" id="KW-0238">DNA-binding</keyword>
<dbReference type="InterPro" id="IPR002104">
    <property type="entry name" value="Integrase_catalytic"/>
</dbReference>
<feature type="domain" description="Tyr recombinase" evidence="7">
    <location>
        <begin position="165"/>
        <end position="370"/>
    </location>
</feature>
<dbReference type="PANTHER" id="PTHR30349:SF64">
    <property type="entry name" value="PROPHAGE INTEGRASE INTD-RELATED"/>
    <property type="match status" value="1"/>
</dbReference>
<evidence type="ECO:0000259" key="7">
    <source>
        <dbReference type="PROSITE" id="PS51898"/>
    </source>
</evidence>
<keyword evidence="10" id="KW-1185">Reference proteome</keyword>
<feature type="domain" description="Core-binding (CB)" evidence="8">
    <location>
        <begin position="62"/>
        <end position="144"/>
    </location>
</feature>
<dbReference type="InterPro" id="IPR044068">
    <property type="entry name" value="CB"/>
</dbReference>
<comment type="function">
    <text evidence="1">Site-specific tyrosine recombinase, which acts by catalyzing the cutting and rejoining of the recombining DNA molecules.</text>
</comment>
<evidence type="ECO:0000313" key="9">
    <source>
        <dbReference type="EMBL" id="SDY92892.1"/>
    </source>
</evidence>
<accession>A0A1H3NVH1</accession>
<dbReference type="Pfam" id="PF14657">
    <property type="entry name" value="Arm-DNA-bind_4"/>
    <property type="match status" value="1"/>
</dbReference>
<dbReference type="GO" id="GO:0015074">
    <property type="term" value="P:DNA integration"/>
    <property type="evidence" value="ECO:0007669"/>
    <property type="project" value="UniProtKB-KW"/>
</dbReference>
<evidence type="ECO:0000313" key="10">
    <source>
        <dbReference type="Proteomes" id="UP000199230"/>
    </source>
</evidence>
<dbReference type="InterPro" id="IPR004107">
    <property type="entry name" value="Integrase_SAM-like_N"/>
</dbReference>
<organism evidence="9 10">
    <name type="scientific">Tindallia californiensis</name>
    <dbReference type="NCBI Taxonomy" id="159292"/>
    <lineage>
        <taxon>Bacteria</taxon>
        <taxon>Bacillati</taxon>
        <taxon>Bacillota</taxon>
        <taxon>Clostridia</taxon>
        <taxon>Peptostreptococcales</taxon>
        <taxon>Tindalliaceae</taxon>
        <taxon>Tindallia</taxon>
    </lineage>
</organism>
<evidence type="ECO:0000256" key="4">
    <source>
        <dbReference type="ARBA" id="ARBA00023125"/>
    </source>
</evidence>
<dbReference type="Proteomes" id="UP000199230">
    <property type="component" value="Unassembled WGS sequence"/>
</dbReference>
<evidence type="ECO:0000256" key="2">
    <source>
        <dbReference type="ARBA" id="ARBA00008857"/>
    </source>
</evidence>
<evidence type="ECO:0000256" key="6">
    <source>
        <dbReference type="PROSITE-ProRule" id="PRU01248"/>
    </source>
</evidence>
<dbReference type="RefSeq" id="WP_093313571.1">
    <property type="nucleotide sequence ID" value="NZ_FNPV01000005.1"/>
</dbReference>
<dbReference type="InterPro" id="IPR011010">
    <property type="entry name" value="DNA_brk_join_enz"/>
</dbReference>
<dbReference type="InterPro" id="IPR010998">
    <property type="entry name" value="Integrase_recombinase_N"/>
</dbReference>
<protein>
    <submittedName>
        <fullName evidence="9">Site-specific recombinase XerD</fullName>
    </submittedName>
</protein>
<dbReference type="Gene3D" id="1.10.150.130">
    <property type="match status" value="1"/>
</dbReference>